<evidence type="ECO:0000313" key="1">
    <source>
        <dbReference type="EMBL" id="CAH0099499.1"/>
    </source>
</evidence>
<dbReference type="AlphaFoldDB" id="A0A8J2RET9"/>
<proteinExistence type="predicted"/>
<evidence type="ECO:0000313" key="2">
    <source>
        <dbReference type="Proteomes" id="UP000789390"/>
    </source>
</evidence>
<sequence length="122" mass="14086">MIIHSSKQFQIELKKIEAKNSGRKIVVKFTDWQVVCKDIIESPPKSNVFAIVGSTFKVKENACVRPYLSSDFNTFIVSKLDGLFGEWNLNNFKLRDYSKLPDITLPHVSNIKWFTTPIRHTL</sequence>
<dbReference type="Proteomes" id="UP000789390">
    <property type="component" value="Unassembled WGS sequence"/>
</dbReference>
<reference evidence="1" key="1">
    <citation type="submission" date="2021-11" db="EMBL/GenBank/DDBJ databases">
        <authorList>
            <person name="Schell T."/>
        </authorList>
    </citation>
    <scope>NUCLEOTIDE SEQUENCE</scope>
    <source>
        <strain evidence="1">M5</strain>
    </source>
</reference>
<dbReference type="EMBL" id="CAKKLH010000020">
    <property type="protein sequence ID" value="CAH0099499.1"/>
    <property type="molecule type" value="Genomic_DNA"/>
</dbReference>
<accession>A0A8J2RET9</accession>
<gene>
    <name evidence="1" type="ORF">DGAL_LOCUS1638</name>
</gene>
<comment type="caution">
    <text evidence="1">The sequence shown here is derived from an EMBL/GenBank/DDBJ whole genome shotgun (WGS) entry which is preliminary data.</text>
</comment>
<name>A0A8J2RET9_9CRUS</name>
<organism evidence="1 2">
    <name type="scientific">Daphnia galeata</name>
    <dbReference type="NCBI Taxonomy" id="27404"/>
    <lineage>
        <taxon>Eukaryota</taxon>
        <taxon>Metazoa</taxon>
        <taxon>Ecdysozoa</taxon>
        <taxon>Arthropoda</taxon>
        <taxon>Crustacea</taxon>
        <taxon>Branchiopoda</taxon>
        <taxon>Diplostraca</taxon>
        <taxon>Cladocera</taxon>
        <taxon>Anomopoda</taxon>
        <taxon>Daphniidae</taxon>
        <taxon>Daphnia</taxon>
    </lineage>
</organism>
<protein>
    <submittedName>
        <fullName evidence="1">Uncharacterized protein</fullName>
    </submittedName>
</protein>
<keyword evidence="2" id="KW-1185">Reference proteome</keyword>